<gene>
    <name evidence="1" type="ORF">ACFY1D_37360</name>
</gene>
<dbReference type="Proteomes" id="UP001602058">
    <property type="component" value="Unassembled WGS sequence"/>
</dbReference>
<accession>A0ABW6UY49</accession>
<comment type="caution">
    <text evidence="1">The sequence shown here is derived from an EMBL/GenBank/DDBJ whole genome shotgun (WGS) entry which is preliminary data.</text>
</comment>
<sequence>MGAARASREDIERLLYAGHSDLAIHEATGAARDTVARHRKRLGLPGYLTNADSPTCRHGHPFPENRGFDSNGWLYCLACSRNRSTLYVPVQPDEMAIERAVAGDAPERLTPRERAAAVRILDRRGLSAAEIAGRVRCHPRNVYYLRSTFRRAA</sequence>
<dbReference type="RefSeq" id="WP_387892531.1">
    <property type="nucleotide sequence ID" value="NZ_JBIAWJ010000031.1"/>
</dbReference>
<reference evidence="1 2" key="1">
    <citation type="submission" date="2024-10" db="EMBL/GenBank/DDBJ databases">
        <title>The Natural Products Discovery Center: Release of the First 8490 Sequenced Strains for Exploring Actinobacteria Biosynthetic Diversity.</title>
        <authorList>
            <person name="Kalkreuter E."/>
            <person name="Kautsar S.A."/>
            <person name="Yang D."/>
            <person name="Bader C.D."/>
            <person name="Teijaro C.N."/>
            <person name="Fluegel L."/>
            <person name="Davis C.M."/>
            <person name="Simpson J.R."/>
            <person name="Lauterbach L."/>
            <person name="Steele A.D."/>
            <person name="Gui C."/>
            <person name="Meng S."/>
            <person name="Li G."/>
            <person name="Viehrig K."/>
            <person name="Ye F."/>
            <person name="Su P."/>
            <person name="Kiefer A.F."/>
            <person name="Nichols A."/>
            <person name="Cepeda A.J."/>
            <person name="Yan W."/>
            <person name="Fan B."/>
            <person name="Jiang Y."/>
            <person name="Adhikari A."/>
            <person name="Zheng C.-J."/>
            <person name="Schuster L."/>
            <person name="Cowan T.M."/>
            <person name="Smanski M.J."/>
            <person name="Chevrette M.G."/>
            <person name="De Carvalho L.P.S."/>
            <person name="Shen B."/>
        </authorList>
    </citation>
    <scope>NUCLEOTIDE SEQUENCE [LARGE SCALE GENOMIC DNA]</scope>
    <source>
        <strain evidence="1 2">NPDC001390</strain>
    </source>
</reference>
<protein>
    <submittedName>
        <fullName evidence="1">Uncharacterized protein</fullName>
    </submittedName>
</protein>
<organism evidence="1 2">
    <name type="scientific">Streptomyces bluensis</name>
    <dbReference type="NCBI Taxonomy" id="33897"/>
    <lineage>
        <taxon>Bacteria</taxon>
        <taxon>Bacillati</taxon>
        <taxon>Actinomycetota</taxon>
        <taxon>Actinomycetes</taxon>
        <taxon>Kitasatosporales</taxon>
        <taxon>Streptomycetaceae</taxon>
        <taxon>Streptomyces</taxon>
    </lineage>
</organism>
<evidence type="ECO:0000313" key="1">
    <source>
        <dbReference type="EMBL" id="MFF4527043.1"/>
    </source>
</evidence>
<proteinExistence type="predicted"/>
<evidence type="ECO:0000313" key="2">
    <source>
        <dbReference type="Proteomes" id="UP001602058"/>
    </source>
</evidence>
<dbReference type="EMBL" id="JBIAWJ010000031">
    <property type="protein sequence ID" value="MFF4527043.1"/>
    <property type="molecule type" value="Genomic_DNA"/>
</dbReference>
<keyword evidence="2" id="KW-1185">Reference proteome</keyword>
<name>A0ABW6UY49_9ACTN</name>